<name>A0A7U9Q0Y2_9ACTN</name>
<evidence type="ECO:0000313" key="4">
    <source>
        <dbReference type="EMBL" id="GCD38345.1"/>
    </source>
</evidence>
<keyword evidence="2" id="KW-0472">Membrane</keyword>
<protein>
    <submittedName>
        <fullName evidence="4">Transglutaminase</fullName>
    </submittedName>
</protein>
<organism evidence="4 5">
    <name type="scientific">Streptomyces chrestomyceticus JCM 4735</name>
    <dbReference type="NCBI Taxonomy" id="1306181"/>
    <lineage>
        <taxon>Bacteria</taxon>
        <taxon>Bacillati</taxon>
        <taxon>Actinomycetota</taxon>
        <taxon>Actinomycetes</taxon>
        <taxon>Kitasatosporales</taxon>
        <taxon>Streptomycetaceae</taxon>
        <taxon>Streptomyces</taxon>
    </lineage>
</organism>
<dbReference type="Gene3D" id="3.10.620.30">
    <property type="match status" value="1"/>
</dbReference>
<dbReference type="Proteomes" id="UP000287830">
    <property type="component" value="Unassembled WGS sequence"/>
</dbReference>
<dbReference type="Pfam" id="PF01841">
    <property type="entry name" value="Transglut_core"/>
    <property type="match status" value="1"/>
</dbReference>
<dbReference type="Pfam" id="PF13559">
    <property type="entry name" value="DUF4129"/>
    <property type="match status" value="1"/>
</dbReference>
<reference evidence="4 5" key="1">
    <citation type="submission" date="2018-11" db="EMBL/GenBank/DDBJ databases">
        <title>Whole genome sequence of Streptomyces chrestomyceticus NBRC 13444(T).</title>
        <authorList>
            <person name="Komaki H."/>
            <person name="Tamura T."/>
        </authorList>
    </citation>
    <scope>NUCLEOTIDE SEQUENCE [LARGE SCALE GENOMIC DNA]</scope>
    <source>
        <strain evidence="4 5">NBRC 13444</strain>
    </source>
</reference>
<dbReference type="GeneID" id="95624910"/>
<dbReference type="EMBL" id="BHZC01000001">
    <property type="protein sequence ID" value="GCD38345.1"/>
    <property type="molecule type" value="Genomic_DNA"/>
</dbReference>
<dbReference type="SUPFAM" id="SSF54001">
    <property type="entry name" value="Cysteine proteinases"/>
    <property type="match status" value="1"/>
</dbReference>
<feature type="compositionally biased region" description="Pro residues" evidence="1">
    <location>
        <begin position="701"/>
        <end position="710"/>
    </location>
</feature>
<feature type="domain" description="Transglutaminase-like" evidence="3">
    <location>
        <begin position="487"/>
        <end position="557"/>
    </location>
</feature>
<feature type="transmembrane region" description="Helical" evidence="2">
    <location>
        <begin position="166"/>
        <end position="183"/>
    </location>
</feature>
<dbReference type="InterPro" id="IPR038765">
    <property type="entry name" value="Papain-like_cys_pep_sf"/>
</dbReference>
<dbReference type="OrthoDB" id="9804023at2"/>
<feature type="transmembrane region" description="Helical" evidence="2">
    <location>
        <begin position="31"/>
        <end position="49"/>
    </location>
</feature>
<dbReference type="Pfam" id="PF11992">
    <property type="entry name" value="TgpA_N"/>
    <property type="match status" value="1"/>
</dbReference>
<dbReference type="SMART" id="SM00460">
    <property type="entry name" value="TGc"/>
    <property type="match status" value="1"/>
</dbReference>
<dbReference type="RefSeq" id="WP_125047565.1">
    <property type="nucleotide sequence ID" value="NZ_BHZC01000001.1"/>
</dbReference>
<sequence length="855" mass="89784">MSGRARLTVCAAVATLSASSALLPLVEPVGWMMQAAVLLVIVSGAGGLARRVPLARPLTVAAQAVVALLLLTVLFVHDQAIGGVLPGPDAFRELGELTQEGVADVSRYAIPAPVTAGIRLLLVGGVLLVGLVVDTLAVTYRSAAPAGLPLLALYSVAAGLSQGGAGWLWFLIAGAGYLLLLLAEGRDRLSQWGRVFGGRVPGGRPPVAKGQSYASTASGPAYAPVRTGRRIGALVLGVALVVPAVLPSLGGGLLGPAVAGRGTGGGGTISAVNPLVSLQNSLNQPEDRQVLNYRTTASDTRDLYLRIVALDQFDGTAWKPSERAVKDVPDRLPGPAGLSPKVDVTTVNTSVSAAPWYAQNWLPLPYPASHVDIAGRWRFEPEGRTLVGDRGQNTRGVQYQVESLLVRPTARQLDTAPAPPAELTREYTKVPDSLPPVVRETARQVTRDAGSAYDKAVRLQDWFSLNGGFTYNTEVRAGSGTEAIARFLEQKEGFCVHFAFSMAAMARTLGIPARVAVGFTPGTRQSDGSTSVGLKDAHAWPELYFEGTGWTRFEPTPSRGTPPDYTLADTPSTGGSNVPAPQPSRSAAAPVGPSPSQSCAPAERRVGPCWTPPAQSASGPADDGPSPWEVTAVCVGAVVLLLLPVLPLLWRLRARSRRLRGARAGGAGLGGRRAGGDGPATALTARPDAVDGVTWDHDGPPEPQNSPRPGPYGTARTLAAWRELVDSGWDYGILPDESLTPRKAAERIVRIGELDGTAAEAAHRVAASVEQVLYAPDPRPAAGLADEVQRVRTGLRDSASRRLRLRALLAPRSAARALWTLSARWSDFLTRCTTSPPVTAVRRAAGAVRFSRSRP</sequence>
<dbReference type="InterPro" id="IPR021878">
    <property type="entry name" value="TgpA_N"/>
</dbReference>
<evidence type="ECO:0000256" key="2">
    <source>
        <dbReference type="SAM" id="Phobius"/>
    </source>
</evidence>
<keyword evidence="2" id="KW-1133">Transmembrane helix</keyword>
<feature type="transmembrane region" description="Helical" evidence="2">
    <location>
        <begin position="58"/>
        <end position="76"/>
    </location>
</feature>
<evidence type="ECO:0000259" key="3">
    <source>
        <dbReference type="SMART" id="SM00460"/>
    </source>
</evidence>
<evidence type="ECO:0000313" key="5">
    <source>
        <dbReference type="Proteomes" id="UP000287830"/>
    </source>
</evidence>
<feature type="transmembrane region" description="Helical" evidence="2">
    <location>
        <begin position="116"/>
        <end position="136"/>
    </location>
</feature>
<keyword evidence="2" id="KW-0812">Transmembrane</keyword>
<dbReference type="PANTHER" id="PTHR42736">
    <property type="entry name" value="PROTEIN-GLUTAMINE GAMMA-GLUTAMYLTRANSFERASE"/>
    <property type="match status" value="1"/>
</dbReference>
<comment type="caution">
    <text evidence="4">The sequence shown here is derived from an EMBL/GenBank/DDBJ whole genome shotgun (WGS) entry which is preliminary data.</text>
</comment>
<evidence type="ECO:0000256" key="1">
    <source>
        <dbReference type="SAM" id="MobiDB-lite"/>
    </source>
</evidence>
<feature type="transmembrane region" description="Helical" evidence="2">
    <location>
        <begin position="630"/>
        <end position="650"/>
    </location>
</feature>
<feature type="region of interest" description="Disordered" evidence="1">
    <location>
        <begin position="691"/>
        <end position="713"/>
    </location>
</feature>
<dbReference type="InterPro" id="IPR052901">
    <property type="entry name" value="Bact_TGase-like"/>
</dbReference>
<dbReference type="AlphaFoldDB" id="A0A7U9Q0Y2"/>
<feature type="region of interest" description="Disordered" evidence="1">
    <location>
        <begin position="551"/>
        <end position="625"/>
    </location>
</feature>
<gene>
    <name evidence="4" type="ORF">OEIGOIKO_06158</name>
</gene>
<dbReference type="PANTHER" id="PTHR42736:SF1">
    <property type="entry name" value="PROTEIN-GLUTAMINE GAMMA-GLUTAMYLTRANSFERASE"/>
    <property type="match status" value="1"/>
</dbReference>
<dbReference type="InterPro" id="IPR002931">
    <property type="entry name" value="Transglutaminase-like"/>
</dbReference>
<dbReference type="InterPro" id="IPR025403">
    <property type="entry name" value="TgpA-like_C"/>
</dbReference>
<accession>A0A7U9Q0Y2</accession>
<proteinExistence type="predicted"/>
<feature type="transmembrane region" description="Helical" evidence="2">
    <location>
        <begin position="143"/>
        <end position="160"/>
    </location>
</feature>
<feature type="transmembrane region" description="Helical" evidence="2">
    <location>
        <begin position="231"/>
        <end position="254"/>
    </location>
</feature>